<dbReference type="Proteomes" id="UP001057402">
    <property type="component" value="Chromosome 3"/>
</dbReference>
<organism evidence="1 2">
    <name type="scientific">Melastoma candidum</name>
    <dbReference type="NCBI Taxonomy" id="119954"/>
    <lineage>
        <taxon>Eukaryota</taxon>
        <taxon>Viridiplantae</taxon>
        <taxon>Streptophyta</taxon>
        <taxon>Embryophyta</taxon>
        <taxon>Tracheophyta</taxon>
        <taxon>Spermatophyta</taxon>
        <taxon>Magnoliopsida</taxon>
        <taxon>eudicotyledons</taxon>
        <taxon>Gunneridae</taxon>
        <taxon>Pentapetalae</taxon>
        <taxon>rosids</taxon>
        <taxon>malvids</taxon>
        <taxon>Myrtales</taxon>
        <taxon>Melastomataceae</taxon>
        <taxon>Melastomatoideae</taxon>
        <taxon>Melastomateae</taxon>
        <taxon>Melastoma</taxon>
    </lineage>
</organism>
<sequence length="862" mass="98556">MPEPVSGVIGPVVEKLATLAFGQIVLAWGAREDRKKLLQRLDAVRRILSDAERRQTTDSAVGGWLQRLKNFYYDAEDLIDKFEARALRQRAQALYPGSFKEKVSNSFSCISDLVFEFQAANRIKELRERLEEIDKDRVVFNFSPDYKERSIVQRKETHSFVLSLNVVGRTEEKRRIVELLLKADADSSIKISVIPIVGIGGVGKTTLAKMALADDKVQKHFDLKVWISVQGEFQIRKIMQDIIEHLDPNSKCDNNWRMERLQNHLRSILESKRCLIVMDDVLEVKHEDWTDLRDLLQVVSHGSRVIVTSRHKAVATIMDNVPEFNLRPLSTEDSMKLFMKCAFDQGQENNHPILEKIGEEIVRKCGGNPMAVKALGSLLYSRTGADIKNWELVRDSEIWQLKTDILPSLRISYDLMPAYLKQCFAYCSIFPKGYEFNNLELIQLWISNGLVTQTDGRNQLLEELGQQYWEEMWSRSFFDDMVEDYLFVKFRMHDLIHDLARSVAKDDAREVKTLTPPVQGSFRHLSFSDPSLLNYSSPSYLDGLTGVRTIMYPIQKEGPMGESFLEACISRFPYLRVLYLHDSAFDELPSSIGSLEHLRFLHLCGNRRIKKLPSSVLKLLNLQSLGLAKCEELEELPADIKKMISLRFLDITTKQTILPENGIGCLASLVILFIGDCPNLELLPEDIRLLMSLRSLFIGSCPKLTSLPAGIKYLGVLESLTICHCEKLRLTDGEVGNRFKFGSRLQSLTLIGLPKMEYIPRWFQGSANGLKKIHIADCHGLQALPDWLETCYSLQKLKIEDCSCLRFGPEGIPRLVSLKELWINNCAEVSRRFEAQSRDGWSKMTHIQDIYIDGRKIKSANR</sequence>
<protein>
    <submittedName>
        <fullName evidence="1">Uncharacterized protein</fullName>
    </submittedName>
</protein>
<gene>
    <name evidence="1" type="ORF">MLD38_007571</name>
</gene>
<accession>A0ACB9RRI5</accession>
<evidence type="ECO:0000313" key="1">
    <source>
        <dbReference type="EMBL" id="KAI4381505.1"/>
    </source>
</evidence>
<dbReference type="EMBL" id="CM042882">
    <property type="protein sequence ID" value="KAI4381505.1"/>
    <property type="molecule type" value="Genomic_DNA"/>
</dbReference>
<name>A0ACB9RRI5_9MYRT</name>
<keyword evidence="2" id="KW-1185">Reference proteome</keyword>
<evidence type="ECO:0000313" key="2">
    <source>
        <dbReference type="Proteomes" id="UP001057402"/>
    </source>
</evidence>
<comment type="caution">
    <text evidence="1">The sequence shown here is derived from an EMBL/GenBank/DDBJ whole genome shotgun (WGS) entry which is preliminary data.</text>
</comment>
<proteinExistence type="predicted"/>
<reference evidence="2" key="1">
    <citation type="journal article" date="2023" name="Front. Plant Sci.">
        <title>Chromosomal-level genome assembly of Melastoma candidum provides insights into trichome evolution.</title>
        <authorList>
            <person name="Zhong Y."/>
            <person name="Wu W."/>
            <person name="Sun C."/>
            <person name="Zou P."/>
            <person name="Liu Y."/>
            <person name="Dai S."/>
            <person name="Zhou R."/>
        </authorList>
    </citation>
    <scope>NUCLEOTIDE SEQUENCE [LARGE SCALE GENOMIC DNA]</scope>
</reference>